<keyword evidence="2" id="KW-1185">Reference proteome</keyword>
<accession>A0ACC6A876</accession>
<evidence type="ECO:0000313" key="1">
    <source>
        <dbReference type="EMBL" id="MCM3737111.1"/>
    </source>
</evidence>
<proteinExistence type="predicted"/>
<reference evidence="1" key="1">
    <citation type="submission" date="2022-05" db="EMBL/GenBank/DDBJ databases">
        <title>Comparative Genomics of Spacecraft Associated Microbes.</title>
        <authorList>
            <person name="Tran M.T."/>
            <person name="Wright A."/>
            <person name="Seuylemezian A."/>
            <person name="Eisen J."/>
            <person name="Coil D."/>
        </authorList>
    </citation>
    <scope>NUCLEOTIDE SEQUENCE</scope>
    <source>
        <strain evidence="1">FAIRING 10M-2.2</strain>
    </source>
</reference>
<dbReference type="Proteomes" id="UP001202289">
    <property type="component" value="Unassembled WGS sequence"/>
</dbReference>
<evidence type="ECO:0000313" key="2">
    <source>
        <dbReference type="Proteomes" id="UP001202289"/>
    </source>
</evidence>
<gene>
    <name evidence="1" type="ORF">M3215_15225</name>
</gene>
<comment type="caution">
    <text evidence="1">The sequence shown here is derived from an EMBL/GenBank/DDBJ whole genome shotgun (WGS) entry which is preliminary data.</text>
</comment>
<organism evidence="1 2">
    <name type="scientific">Bacillus cytotoxicus</name>
    <dbReference type="NCBI Taxonomy" id="580165"/>
    <lineage>
        <taxon>Bacteria</taxon>
        <taxon>Bacillati</taxon>
        <taxon>Bacillota</taxon>
        <taxon>Bacilli</taxon>
        <taxon>Bacillales</taxon>
        <taxon>Bacillaceae</taxon>
        <taxon>Bacillus</taxon>
        <taxon>Bacillus cereus group</taxon>
    </lineage>
</organism>
<sequence>MEIELIHFSIGKPKTIQYAENKEMTSSICKQLVEDAFLSTDGFQGDGVADLRFHGGADRAVCVYPYEHYDLWENEFRTSLPSSAFGENVTVTHMLEQDVCIGDIYQLGDAIVQVTQGRIPCSTISKRLGIPGILPRIVETGYTGYLCRVLQEGTVRKDSQITLLERHPHQVSILFANETYFRGQKDVEGMKKIIAVPELAEDWRKSLMTRLEKLT</sequence>
<protein>
    <submittedName>
        <fullName evidence="1">MOSC domain-containing protein</fullName>
    </submittedName>
</protein>
<dbReference type="EMBL" id="JAMBOP010000019">
    <property type="protein sequence ID" value="MCM3737111.1"/>
    <property type="molecule type" value="Genomic_DNA"/>
</dbReference>
<name>A0ACC6A876_9BACI</name>